<gene>
    <name evidence="12" type="ORF">BECKFM1743A_GA0114220_103622</name>
    <name evidence="13" type="ORF">BECKFM1743B_GA0114221_103241</name>
    <name evidence="11" type="ORF">BECKFM1743C_GA0114222_103142</name>
</gene>
<evidence type="ECO:0000256" key="4">
    <source>
        <dbReference type="ARBA" id="ARBA00006171"/>
    </source>
</evidence>
<dbReference type="GO" id="GO:0005975">
    <property type="term" value="P:carbohydrate metabolic process"/>
    <property type="evidence" value="ECO:0007669"/>
    <property type="project" value="InterPro"/>
</dbReference>
<dbReference type="AlphaFoldDB" id="A0A450T732"/>
<feature type="active site" description="Nucleophile" evidence="10">
    <location>
        <position position="23"/>
    </location>
</feature>
<protein>
    <recommendedName>
        <fullName evidence="5 10">Phosphoglycolate phosphatase</fullName>
        <shortName evidence="10">PGP</shortName>
        <shortName evidence="10">PGPase</shortName>
        <ecNumber evidence="5 10">3.1.3.18</ecNumber>
    </recommendedName>
</protein>
<evidence type="ECO:0000256" key="3">
    <source>
        <dbReference type="ARBA" id="ARBA00004818"/>
    </source>
</evidence>
<dbReference type="UniPathway" id="UPA00865">
    <property type="reaction ID" value="UER00834"/>
</dbReference>
<evidence type="ECO:0000313" key="12">
    <source>
        <dbReference type="EMBL" id="VFJ64686.1"/>
    </source>
</evidence>
<dbReference type="NCBIfam" id="TIGR01549">
    <property type="entry name" value="HAD-SF-IA-v1"/>
    <property type="match status" value="1"/>
</dbReference>
<dbReference type="GO" id="GO:0006281">
    <property type="term" value="P:DNA repair"/>
    <property type="evidence" value="ECO:0007669"/>
    <property type="project" value="TreeGrafter"/>
</dbReference>
<dbReference type="EMBL" id="CAADFL010000324">
    <property type="protein sequence ID" value="VFK14493.1"/>
    <property type="molecule type" value="Genomic_DNA"/>
</dbReference>
<dbReference type="PRINTS" id="PR00413">
    <property type="entry name" value="HADHALOGNASE"/>
</dbReference>
<evidence type="ECO:0000256" key="7">
    <source>
        <dbReference type="ARBA" id="ARBA00022801"/>
    </source>
</evidence>
<dbReference type="InterPro" id="IPR023198">
    <property type="entry name" value="PGP-like_dom2"/>
</dbReference>
<dbReference type="InterPro" id="IPR050155">
    <property type="entry name" value="HAD-like_hydrolase_sf"/>
</dbReference>
<dbReference type="GO" id="GO:0046872">
    <property type="term" value="F:metal ion binding"/>
    <property type="evidence" value="ECO:0007669"/>
    <property type="project" value="UniProtKB-KW"/>
</dbReference>
<evidence type="ECO:0000256" key="2">
    <source>
        <dbReference type="ARBA" id="ARBA00001946"/>
    </source>
</evidence>
<comment type="cofactor">
    <cofactor evidence="2 10">
        <name>Mg(2+)</name>
        <dbReference type="ChEBI" id="CHEBI:18420"/>
    </cofactor>
</comment>
<feature type="binding site" evidence="10">
    <location>
        <position position="187"/>
    </location>
    <ligand>
        <name>Mg(2+)</name>
        <dbReference type="ChEBI" id="CHEBI:18420"/>
    </ligand>
</feature>
<dbReference type="EC" id="3.1.3.18" evidence="5 10"/>
<organism evidence="11">
    <name type="scientific">Candidatus Kentrum sp. FM</name>
    <dbReference type="NCBI Taxonomy" id="2126340"/>
    <lineage>
        <taxon>Bacteria</taxon>
        <taxon>Pseudomonadati</taxon>
        <taxon>Pseudomonadota</taxon>
        <taxon>Gammaproteobacteria</taxon>
        <taxon>Candidatus Kentrum</taxon>
    </lineage>
</organism>
<comment type="function">
    <text evidence="10">Specifically catalyzes the dephosphorylation of 2-phosphoglycolate. Is involved in the dissimilation of the intracellular 2-phosphoglycolate formed during the DNA repair of 3'-phosphoglycolate ends, a major class of DNA lesions induced by oxidative stress.</text>
</comment>
<dbReference type="PANTHER" id="PTHR43434">
    <property type="entry name" value="PHOSPHOGLYCOLATE PHOSPHATASE"/>
    <property type="match status" value="1"/>
</dbReference>
<evidence type="ECO:0000313" key="13">
    <source>
        <dbReference type="EMBL" id="VFK14493.1"/>
    </source>
</evidence>
<evidence type="ECO:0000256" key="10">
    <source>
        <dbReference type="HAMAP-Rule" id="MF_00495"/>
    </source>
</evidence>
<evidence type="ECO:0000256" key="6">
    <source>
        <dbReference type="ARBA" id="ARBA00022723"/>
    </source>
</evidence>
<dbReference type="PANTHER" id="PTHR43434:SF1">
    <property type="entry name" value="PHOSPHOGLYCOLATE PHOSPHATASE"/>
    <property type="match status" value="1"/>
</dbReference>
<dbReference type="GO" id="GO:0046295">
    <property type="term" value="P:glycolate biosynthetic process"/>
    <property type="evidence" value="ECO:0007669"/>
    <property type="project" value="UniProtKB-UniRule"/>
</dbReference>
<dbReference type="SFLD" id="SFLDG01135">
    <property type="entry name" value="C1.5.6:_HAD__Beta-PGM__Phospha"/>
    <property type="match status" value="1"/>
</dbReference>
<feature type="binding site" evidence="10">
    <location>
        <position position="25"/>
    </location>
    <ligand>
        <name>Mg(2+)</name>
        <dbReference type="ChEBI" id="CHEBI:18420"/>
    </ligand>
</feature>
<dbReference type="SFLD" id="SFLDS00003">
    <property type="entry name" value="Haloacid_Dehalogenase"/>
    <property type="match status" value="1"/>
</dbReference>
<evidence type="ECO:0000256" key="1">
    <source>
        <dbReference type="ARBA" id="ARBA00000830"/>
    </source>
</evidence>
<dbReference type="NCBIfam" id="TIGR01509">
    <property type="entry name" value="HAD-SF-IA-v3"/>
    <property type="match status" value="1"/>
</dbReference>
<keyword evidence="7 10" id="KW-0378">Hydrolase</keyword>
<comment type="similarity">
    <text evidence="4 10">Belongs to the HAD-like hydrolase superfamily. CbbY/CbbZ/Gph/YieH family.</text>
</comment>
<keyword evidence="8 10" id="KW-0460">Magnesium</keyword>
<keyword evidence="9 10" id="KW-0119">Carbohydrate metabolism</keyword>
<dbReference type="Gene3D" id="1.10.150.240">
    <property type="entry name" value="Putative phosphatase, domain 2"/>
    <property type="match status" value="1"/>
</dbReference>
<reference evidence="11" key="1">
    <citation type="submission" date="2019-02" db="EMBL/GenBank/DDBJ databases">
        <authorList>
            <person name="Gruber-Vodicka R. H."/>
            <person name="Seah K. B. B."/>
        </authorList>
    </citation>
    <scope>NUCLEOTIDE SEQUENCE</scope>
    <source>
        <strain evidence="12">BECK_BZ163</strain>
        <strain evidence="13">BECK_BZ164</strain>
        <strain evidence="11">BECK_BZ165</strain>
    </source>
</reference>
<name>A0A450T732_9GAMM</name>
<dbReference type="Gene3D" id="3.40.50.1000">
    <property type="entry name" value="HAD superfamily/HAD-like"/>
    <property type="match status" value="1"/>
</dbReference>
<evidence type="ECO:0000256" key="9">
    <source>
        <dbReference type="ARBA" id="ARBA00023277"/>
    </source>
</evidence>
<dbReference type="SUPFAM" id="SSF56784">
    <property type="entry name" value="HAD-like"/>
    <property type="match status" value="1"/>
</dbReference>
<dbReference type="GO" id="GO:0005829">
    <property type="term" value="C:cytosol"/>
    <property type="evidence" value="ECO:0007669"/>
    <property type="project" value="TreeGrafter"/>
</dbReference>
<dbReference type="HAMAP" id="MF_00495">
    <property type="entry name" value="GPH_hydrolase_bact"/>
    <property type="match status" value="1"/>
</dbReference>
<proteinExistence type="inferred from homology"/>
<dbReference type="InterPro" id="IPR006439">
    <property type="entry name" value="HAD-SF_hydro_IA"/>
</dbReference>
<dbReference type="NCBIfam" id="NF009695">
    <property type="entry name" value="PRK13222.1-2"/>
    <property type="match status" value="1"/>
</dbReference>
<dbReference type="CDD" id="cd16417">
    <property type="entry name" value="HAD_PGPase"/>
    <property type="match status" value="1"/>
</dbReference>
<dbReference type="InterPro" id="IPR041492">
    <property type="entry name" value="HAD_2"/>
</dbReference>
<dbReference type="InterPro" id="IPR036412">
    <property type="entry name" value="HAD-like_sf"/>
</dbReference>
<dbReference type="EMBL" id="CAADFA010000314">
    <property type="protein sequence ID" value="VFJ62311.1"/>
    <property type="molecule type" value="Genomic_DNA"/>
</dbReference>
<dbReference type="SFLD" id="SFLDG01129">
    <property type="entry name" value="C1.5:_HAD__Beta-PGM__Phosphata"/>
    <property type="match status" value="1"/>
</dbReference>
<dbReference type="InterPro" id="IPR023214">
    <property type="entry name" value="HAD_sf"/>
</dbReference>
<dbReference type="EMBL" id="CAADEZ010000362">
    <property type="protein sequence ID" value="VFJ64686.1"/>
    <property type="molecule type" value="Genomic_DNA"/>
</dbReference>
<evidence type="ECO:0000313" key="11">
    <source>
        <dbReference type="EMBL" id="VFJ62311.1"/>
    </source>
</evidence>
<comment type="catalytic activity">
    <reaction evidence="1 10">
        <text>2-phosphoglycolate + H2O = glycolate + phosphate</text>
        <dbReference type="Rhea" id="RHEA:14369"/>
        <dbReference type="ChEBI" id="CHEBI:15377"/>
        <dbReference type="ChEBI" id="CHEBI:29805"/>
        <dbReference type="ChEBI" id="CHEBI:43474"/>
        <dbReference type="ChEBI" id="CHEBI:58033"/>
        <dbReference type="EC" id="3.1.3.18"/>
    </reaction>
</comment>
<dbReference type="GO" id="GO:0008967">
    <property type="term" value="F:phosphoglycolate phosphatase activity"/>
    <property type="evidence" value="ECO:0007669"/>
    <property type="project" value="UniProtKB-UniRule"/>
</dbReference>
<dbReference type="Pfam" id="PF13419">
    <property type="entry name" value="HAD_2"/>
    <property type="match status" value="1"/>
</dbReference>
<comment type="pathway">
    <text evidence="3 10">Organic acid metabolism; glycolate biosynthesis; glycolate from 2-phosphoglycolate: step 1/1.</text>
</comment>
<keyword evidence="6 10" id="KW-0479">Metal-binding</keyword>
<sequence>MNQVIPTLLEPARINNPKLVVFDLDGTLVDSVPDIAISADEMLIRLGMAPYGEARIRQCIGYGGLQNLVERLLTQEMHTEPDAELFDKAYSQFLDIYERQNGEKSTLYSGALAVLDYLAAEGIPLACITNKAARFTGALLEKLGIRHRFAIVLSGDSLPKKKPDPMPLFHVANYLGVDAAESVLIGDSILDIKAARAAGFYMIAVSHGYNDGLDICKAESKPDVVIDSLAELAGVLGIDSNYLSTL</sequence>
<evidence type="ECO:0000256" key="5">
    <source>
        <dbReference type="ARBA" id="ARBA00013078"/>
    </source>
</evidence>
<accession>A0A450T732</accession>
<evidence type="ECO:0000256" key="8">
    <source>
        <dbReference type="ARBA" id="ARBA00022842"/>
    </source>
</evidence>
<feature type="binding site" evidence="10">
    <location>
        <position position="23"/>
    </location>
    <ligand>
        <name>Mg(2+)</name>
        <dbReference type="ChEBI" id="CHEBI:18420"/>
    </ligand>
</feature>
<dbReference type="NCBIfam" id="TIGR01449">
    <property type="entry name" value="PGP_bact"/>
    <property type="match status" value="1"/>
</dbReference>
<dbReference type="InterPro" id="IPR037512">
    <property type="entry name" value="PGPase_prok"/>
</dbReference>